<gene>
    <name evidence="3" type="primary">merR1_1</name>
    <name evidence="3" type="ORF">HALOF300_01894</name>
</gene>
<dbReference type="InterPro" id="IPR000551">
    <property type="entry name" value="MerR-type_HTH_dom"/>
</dbReference>
<organism evidence="3 4">
    <name type="scientific">Occultella aeris</name>
    <dbReference type="NCBI Taxonomy" id="2761496"/>
    <lineage>
        <taxon>Bacteria</taxon>
        <taxon>Bacillati</taxon>
        <taxon>Actinomycetota</taxon>
        <taxon>Actinomycetes</taxon>
        <taxon>Micrococcales</taxon>
        <taxon>Ruaniaceae</taxon>
        <taxon>Occultella</taxon>
    </lineage>
</organism>
<sequence length="250" mass="27568">MSWSTSQLADLAGVTLRSIRHWHEIGLLPEPERLTNGYKQYTARHLVLVLRIARLTGFGLTLEDIARMLDSEDQGQESMRGLRAELDTRIADLERIRSEVDHVIGLGVSPDVSPEALLAMEALGHDPVSRNVAIVMAHLTPKEDTITFVETFKDAPEEFTNLNTSIWGLPADAEDTEITALADLAVSTIKGFVELHYDALPDVGNSPAERRSADALTAVATESMNQAQRRVMQLVVEELTNSVERLPPPP</sequence>
<name>A0A7M4DIE3_9MICO</name>
<evidence type="ECO:0000259" key="2">
    <source>
        <dbReference type="PROSITE" id="PS50937"/>
    </source>
</evidence>
<dbReference type="SUPFAM" id="SSF46955">
    <property type="entry name" value="Putative DNA-binding domain"/>
    <property type="match status" value="1"/>
</dbReference>
<dbReference type="InterPro" id="IPR047057">
    <property type="entry name" value="MerR_fam"/>
</dbReference>
<protein>
    <submittedName>
        <fullName evidence="3">Mercuric resistance operon regulatory protein</fullName>
    </submittedName>
</protein>
<dbReference type="Gene3D" id="1.10.1660.10">
    <property type="match status" value="1"/>
</dbReference>
<dbReference type="GO" id="GO:0003677">
    <property type="term" value="F:DNA binding"/>
    <property type="evidence" value="ECO:0007669"/>
    <property type="project" value="UniProtKB-KW"/>
</dbReference>
<dbReference type="SMART" id="SM00422">
    <property type="entry name" value="HTH_MERR"/>
    <property type="match status" value="1"/>
</dbReference>
<keyword evidence="4" id="KW-1185">Reference proteome</keyword>
<dbReference type="CDD" id="cd00592">
    <property type="entry name" value="HTH_MerR-like"/>
    <property type="match status" value="1"/>
</dbReference>
<dbReference type="PROSITE" id="PS50937">
    <property type="entry name" value="HTH_MERR_2"/>
    <property type="match status" value="1"/>
</dbReference>
<dbReference type="EMBL" id="CACRYJ010000025">
    <property type="protein sequence ID" value="VZO36716.1"/>
    <property type="molecule type" value="Genomic_DNA"/>
</dbReference>
<evidence type="ECO:0000313" key="4">
    <source>
        <dbReference type="Proteomes" id="UP000419743"/>
    </source>
</evidence>
<evidence type="ECO:0000313" key="3">
    <source>
        <dbReference type="EMBL" id="VZO36716.1"/>
    </source>
</evidence>
<accession>A0A7M4DIE3</accession>
<reference evidence="3 4" key="1">
    <citation type="submission" date="2019-11" db="EMBL/GenBank/DDBJ databases">
        <authorList>
            <person name="Criscuolo A."/>
        </authorList>
    </citation>
    <scope>NUCLEOTIDE SEQUENCE [LARGE SCALE GENOMIC DNA]</scope>
    <source>
        <strain evidence="3">CIP111667</strain>
    </source>
</reference>
<dbReference type="InterPro" id="IPR009061">
    <property type="entry name" value="DNA-bd_dom_put_sf"/>
</dbReference>
<evidence type="ECO:0000256" key="1">
    <source>
        <dbReference type="ARBA" id="ARBA00023125"/>
    </source>
</evidence>
<dbReference type="PANTHER" id="PTHR30204">
    <property type="entry name" value="REDOX-CYCLING DRUG-SENSING TRANSCRIPTIONAL ACTIVATOR SOXR"/>
    <property type="match status" value="1"/>
</dbReference>
<proteinExistence type="predicted"/>
<dbReference type="AlphaFoldDB" id="A0A7M4DIE3"/>
<dbReference type="GO" id="GO:0003700">
    <property type="term" value="F:DNA-binding transcription factor activity"/>
    <property type="evidence" value="ECO:0007669"/>
    <property type="project" value="InterPro"/>
</dbReference>
<dbReference type="Proteomes" id="UP000419743">
    <property type="component" value="Unassembled WGS sequence"/>
</dbReference>
<keyword evidence="1" id="KW-0238">DNA-binding</keyword>
<dbReference type="RefSeq" id="WP_197522432.1">
    <property type="nucleotide sequence ID" value="NZ_CACRYJ010000025.1"/>
</dbReference>
<dbReference type="Pfam" id="PF13411">
    <property type="entry name" value="MerR_1"/>
    <property type="match status" value="1"/>
</dbReference>
<dbReference type="PANTHER" id="PTHR30204:SF93">
    <property type="entry name" value="HTH MERR-TYPE DOMAIN-CONTAINING PROTEIN"/>
    <property type="match status" value="1"/>
</dbReference>
<comment type="caution">
    <text evidence="3">The sequence shown here is derived from an EMBL/GenBank/DDBJ whole genome shotgun (WGS) entry which is preliminary data.</text>
</comment>
<feature type="domain" description="HTH merR-type" evidence="2">
    <location>
        <begin position="1"/>
        <end position="71"/>
    </location>
</feature>